<organism evidence="6 7">
    <name type="scientific">Sediminivirga luteola</name>
    <dbReference type="NCBI Taxonomy" id="1774748"/>
    <lineage>
        <taxon>Bacteria</taxon>
        <taxon>Bacillati</taxon>
        <taxon>Actinomycetota</taxon>
        <taxon>Actinomycetes</taxon>
        <taxon>Micrococcales</taxon>
        <taxon>Brevibacteriaceae</taxon>
        <taxon>Sediminivirga</taxon>
    </lineage>
</organism>
<keyword evidence="3" id="KW-0456">Lyase</keyword>
<feature type="compositionally biased region" description="Low complexity" evidence="4">
    <location>
        <begin position="15"/>
        <end position="33"/>
    </location>
</feature>
<accession>A0A8J2TXV5</accession>
<keyword evidence="2" id="KW-0479">Metal-binding</keyword>
<reference evidence="6" key="1">
    <citation type="journal article" date="2014" name="Int. J. Syst. Evol. Microbiol.">
        <title>Complete genome sequence of Corynebacterium casei LMG S-19264T (=DSM 44701T), isolated from a smear-ripened cheese.</title>
        <authorList>
            <consortium name="US DOE Joint Genome Institute (JGI-PGF)"/>
            <person name="Walter F."/>
            <person name="Albersmeier A."/>
            <person name="Kalinowski J."/>
            <person name="Ruckert C."/>
        </authorList>
    </citation>
    <scope>NUCLEOTIDE SEQUENCE</scope>
    <source>
        <strain evidence="6">CGMCC 1.12785</strain>
    </source>
</reference>
<gene>
    <name evidence="6" type="ORF">GCM10011333_14640</name>
</gene>
<dbReference type="RefSeq" id="WP_229744986.1">
    <property type="nucleotide sequence ID" value="NZ_BMFY01000005.1"/>
</dbReference>
<evidence type="ECO:0000313" key="7">
    <source>
        <dbReference type="Proteomes" id="UP000616114"/>
    </source>
</evidence>
<evidence type="ECO:0000256" key="4">
    <source>
        <dbReference type="SAM" id="MobiDB-lite"/>
    </source>
</evidence>
<dbReference type="GO" id="GO:0016832">
    <property type="term" value="F:aldehyde-lyase activity"/>
    <property type="evidence" value="ECO:0007669"/>
    <property type="project" value="TreeGrafter"/>
</dbReference>
<evidence type="ECO:0000256" key="2">
    <source>
        <dbReference type="ARBA" id="ARBA00022723"/>
    </source>
</evidence>
<dbReference type="SUPFAM" id="SSF51621">
    <property type="entry name" value="Phosphoenolpyruvate/pyruvate domain"/>
    <property type="match status" value="1"/>
</dbReference>
<dbReference type="Pfam" id="PF03328">
    <property type="entry name" value="HpcH_HpaI"/>
    <property type="match status" value="1"/>
</dbReference>
<proteinExistence type="inferred from homology"/>
<evidence type="ECO:0000256" key="1">
    <source>
        <dbReference type="ARBA" id="ARBA00005568"/>
    </source>
</evidence>
<dbReference type="PANTHER" id="PTHR30502">
    <property type="entry name" value="2-KETO-3-DEOXY-L-RHAMNONATE ALDOLASE"/>
    <property type="match status" value="1"/>
</dbReference>
<comment type="similarity">
    <text evidence="1">Belongs to the HpcH/HpaI aldolase family.</text>
</comment>
<dbReference type="InterPro" id="IPR050251">
    <property type="entry name" value="HpcH-HpaI_aldolase"/>
</dbReference>
<keyword evidence="7" id="KW-1185">Reference proteome</keyword>
<feature type="region of interest" description="Disordered" evidence="4">
    <location>
        <begin position="1"/>
        <end position="33"/>
    </location>
</feature>
<dbReference type="InterPro" id="IPR040442">
    <property type="entry name" value="Pyrv_kinase-like_dom_sf"/>
</dbReference>
<evidence type="ECO:0000259" key="5">
    <source>
        <dbReference type="Pfam" id="PF03328"/>
    </source>
</evidence>
<name>A0A8J2TXV5_9MICO</name>
<feature type="compositionally biased region" description="Polar residues" evidence="4">
    <location>
        <begin position="297"/>
        <end position="312"/>
    </location>
</feature>
<evidence type="ECO:0000256" key="3">
    <source>
        <dbReference type="ARBA" id="ARBA00023239"/>
    </source>
</evidence>
<dbReference type="InterPro" id="IPR005000">
    <property type="entry name" value="Aldolase/citrate-lyase_domain"/>
</dbReference>
<feature type="region of interest" description="Disordered" evidence="4">
    <location>
        <begin position="287"/>
        <end position="312"/>
    </location>
</feature>
<evidence type="ECO:0000313" key="6">
    <source>
        <dbReference type="EMBL" id="GGA12815.1"/>
    </source>
</evidence>
<comment type="caution">
    <text evidence="6">The sequence shown here is derived from an EMBL/GenBank/DDBJ whole genome shotgun (WGS) entry which is preliminary data.</text>
</comment>
<dbReference type="PANTHER" id="PTHR30502:SF0">
    <property type="entry name" value="PHOSPHOENOLPYRUVATE CARBOXYLASE FAMILY PROTEIN"/>
    <property type="match status" value="1"/>
</dbReference>
<sequence>MSAGSGTGSRADGTAARAVSSPGGSSPVIPAGPLDRGRLRRRLLAGEAVAGCFAGLASPMAVEVMAASGAGWVLVDLEHGGGGEEQVGPAVAAAGAYDTAVLVRVERPDRVRIGRVLDAGAAGVMLPRIESADEVRGLLRHLRYPPDGDRGVATYNRAVRWGQDLAALGTANTEAAGIVQIETRGALEQIEEIAALDGADVLFIGPLDLSYALGVPLDFGAPAFTGAVERVLAAAERHGKAAGILSPTAQAAVDRKHQGFRFLAVGSDSTLLASAVSGAMAALADNPAEALPERGSAANTTHSTDPAARPQS</sequence>
<dbReference type="GO" id="GO:0046872">
    <property type="term" value="F:metal ion binding"/>
    <property type="evidence" value="ECO:0007669"/>
    <property type="project" value="UniProtKB-KW"/>
</dbReference>
<dbReference type="Gene3D" id="3.20.20.60">
    <property type="entry name" value="Phosphoenolpyruvate-binding domains"/>
    <property type="match status" value="1"/>
</dbReference>
<reference evidence="6" key="2">
    <citation type="submission" date="2020-09" db="EMBL/GenBank/DDBJ databases">
        <authorList>
            <person name="Sun Q."/>
            <person name="Zhou Y."/>
        </authorList>
    </citation>
    <scope>NUCLEOTIDE SEQUENCE</scope>
    <source>
        <strain evidence="6">CGMCC 1.12785</strain>
    </source>
</reference>
<protein>
    <recommendedName>
        <fullName evidence="5">HpcH/HpaI aldolase/citrate lyase domain-containing protein</fullName>
    </recommendedName>
</protein>
<dbReference type="InterPro" id="IPR015813">
    <property type="entry name" value="Pyrv/PenolPyrv_kinase-like_dom"/>
</dbReference>
<dbReference type="Proteomes" id="UP000616114">
    <property type="component" value="Unassembled WGS sequence"/>
</dbReference>
<dbReference type="GO" id="GO:0005737">
    <property type="term" value="C:cytoplasm"/>
    <property type="evidence" value="ECO:0007669"/>
    <property type="project" value="TreeGrafter"/>
</dbReference>
<dbReference type="AlphaFoldDB" id="A0A8J2TXV5"/>
<dbReference type="EMBL" id="BMFY01000005">
    <property type="protein sequence ID" value="GGA12815.1"/>
    <property type="molecule type" value="Genomic_DNA"/>
</dbReference>
<feature type="domain" description="HpcH/HpaI aldolase/citrate lyase" evidence="5">
    <location>
        <begin position="51"/>
        <end position="274"/>
    </location>
</feature>